<protein>
    <recommendedName>
        <fullName evidence="4">Extracellular endo-alpha-(1-&gt;5)-L-arabinanase C-terminal domain-containing protein</fullName>
    </recommendedName>
</protein>
<accession>A0A1B4V9Y2</accession>
<feature type="chain" id="PRO_5008571323" description="Extracellular endo-alpha-(1-&gt;5)-L-arabinanase C-terminal domain-containing protein" evidence="1">
    <location>
        <begin position="27"/>
        <end position="120"/>
    </location>
</feature>
<evidence type="ECO:0000313" key="2">
    <source>
        <dbReference type="EMBL" id="BAU48314.1"/>
    </source>
</evidence>
<evidence type="ECO:0008006" key="4">
    <source>
        <dbReference type="Google" id="ProtNLM"/>
    </source>
</evidence>
<dbReference type="AlphaFoldDB" id="A0A1B4V9Y2"/>
<evidence type="ECO:0000313" key="3">
    <source>
        <dbReference type="Proteomes" id="UP000218899"/>
    </source>
</evidence>
<dbReference type="EMBL" id="AP014936">
    <property type="protein sequence ID" value="BAU48314.1"/>
    <property type="molecule type" value="Genomic_DNA"/>
</dbReference>
<organism evidence="2 3">
    <name type="scientific">Sulfurifustis variabilis</name>
    <dbReference type="NCBI Taxonomy" id="1675686"/>
    <lineage>
        <taxon>Bacteria</taxon>
        <taxon>Pseudomonadati</taxon>
        <taxon>Pseudomonadota</taxon>
        <taxon>Gammaproteobacteria</taxon>
        <taxon>Acidiferrobacterales</taxon>
        <taxon>Acidiferrobacteraceae</taxon>
        <taxon>Sulfurifustis</taxon>
    </lineage>
</organism>
<evidence type="ECO:0000256" key="1">
    <source>
        <dbReference type="SAM" id="SignalP"/>
    </source>
</evidence>
<name>A0A1B4V9Y2_9GAMM</name>
<sequence>MPVVTLRGLISAVALLGLLSFMPAYAAEVSWLVGKWEMTQDPDGNDKDWMEFTPEGQATSIAPSGRRVPGRYEVTDNEVRIVYTVNGRTIPITLKYSADRKRLLAYSKRTGNTSVYEKVR</sequence>
<keyword evidence="3" id="KW-1185">Reference proteome</keyword>
<gene>
    <name evidence="2" type="ORF">SVA_1760</name>
</gene>
<dbReference type="RefSeq" id="WP_148665422.1">
    <property type="nucleotide sequence ID" value="NZ_AP014936.1"/>
</dbReference>
<dbReference type="KEGG" id="sva:SVA_1760"/>
<dbReference type="OrthoDB" id="6025629at2"/>
<dbReference type="Proteomes" id="UP000218899">
    <property type="component" value="Chromosome"/>
</dbReference>
<reference evidence="2 3" key="1">
    <citation type="submission" date="2015-08" db="EMBL/GenBank/DDBJ databases">
        <title>Complete genome sequence of Sulfurifustis variabilis.</title>
        <authorList>
            <person name="Miura A."/>
            <person name="Kojima H."/>
            <person name="Fukui M."/>
        </authorList>
    </citation>
    <scope>NUCLEOTIDE SEQUENCE [LARGE SCALE GENOMIC DNA]</scope>
    <source>
        <strain evidence="3">skN76</strain>
    </source>
</reference>
<feature type="signal peptide" evidence="1">
    <location>
        <begin position="1"/>
        <end position="26"/>
    </location>
</feature>
<keyword evidence="1" id="KW-0732">Signal</keyword>
<proteinExistence type="predicted"/>